<keyword evidence="2" id="KW-1133">Transmembrane helix</keyword>
<dbReference type="Proteomes" id="UP001301526">
    <property type="component" value="Chromosome"/>
</dbReference>
<protein>
    <recommendedName>
        <fullName evidence="5">MORN repeat protein</fullName>
    </recommendedName>
</protein>
<gene>
    <name evidence="3" type="ORF">PW220_02390</name>
</gene>
<name>A0AA96VHF9_9STRE</name>
<keyword evidence="1" id="KW-0677">Repeat</keyword>
<reference evidence="3 4" key="1">
    <citation type="submission" date="2023-02" db="EMBL/GenBank/DDBJ databases">
        <title>Streptococcus sp. Genome Sequencing and Assembly.</title>
        <authorList>
            <person name="Shore S.M."/>
            <person name="Nicholson T.L."/>
        </authorList>
    </citation>
    <scope>NUCLEOTIDE SEQUENCE [LARGE SCALE GENOMIC DNA]</scope>
    <source>
        <strain evidence="3 4">29892</strain>
    </source>
</reference>
<accession>A0AA96VHF9</accession>
<evidence type="ECO:0000256" key="1">
    <source>
        <dbReference type="ARBA" id="ARBA00022737"/>
    </source>
</evidence>
<dbReference type="Gene3D" id="2.20.110.10">
    <property type="entry name" value="Histone H3 K4-specific methyltransferase SET7/9 N-terminal domain"/>
    <property type="match status" value="2"/>
</dbReference>
<keyword evidence="4" id="KW-1185">Reference proteome</keyword>
<evidence type="ECO:0008006" key="5">
    <source>
        <dbReference type="Google" id="ProtNLM"/>
    </source>
</evidence>
<keyword evidence="2" id="KW-0812">Transmembrane</keyword>
<dbReference type="AlphaFoldDB" id="A0AA96VHF9"/>
<sequence length="140" mass="15666">MKELRNKRFSIEDVSHFVTRRKLEALSLLIILICALSVFTGRIGNKQTLTLDNGKLQYNGYVVASKMNGQGKLTFENGDSYQGQFKNGIFHGQGTYTSASGWVYTGEFKNGYADGKGKLTTEGQAIYEGRFKQGIYQNEN</sequence>
<evidence type="ECO:0000256" key="2">
    <source>
        <dbReference type="SAM" id="Phobius"/>
    </source>
</evidence>
<feature type="transmembrane region" description="Helical" evidence="2">
    <location>
        <begin position="25"/>
        <end position="44"/>
    </location>
</feature>
<dbReference type="RefSeq" id="WP_248055988.1">
    <property type="nucleotide sequence ID" value="NZ_CP118734.1"/>
</dbReference>
<evidence type="ECO:0000313" key="3">
    <source>
        <dbReference type="EMBL" id="WNY49511.1"/>
    </source>
</evidence>
<evidence type="ECO:0000313" key="4">
    <source>
        <dbReference type="Proteomes" id="UP001301526"/>
    </source>
</evidence>
<dbReference type="Pfam" id="PF02493">
    <property type="entry name" value="MORN"/>
    <property type="match status" value="3"/>
</dbReference>
<keyword evidence="2" id="KW-0472">Membrane</keyword>
<dbReference type="SUPFAM" id="SSF82185">
    <property type="entry name" value="Histone H3 K4-specific methyltransferase SET7/9 N-terminal domain"/>
    <property type="match status" value="1"/>
</dbReference>
<dbReference type="EMBL" id="CP118734">
    <property type="protein sequence ID" value="WNY49511.1"/>
    <property type="molecule type" value="Genomic_DNA"/>
</dbReference>
<proteinExistence type="predicted"/>
<dbReference type="InterPro" id="IPR003409">
    <property type="entry name" value="MORN"/>
</dbReference>
<dbReference type="PIRSF" id="PIRSF034300">
    <property type="entry name" value="UCP034300"/>
    <property type="match status" value="1"/>
</dbReference>
<dbReference type="PANTHER" id="PTHR23084">
    <property type="entry name" value="PHOSPHATIDYLINOSITOL-4-PHOSPHATE 5-KINASE RELATED"/>
    <property type="match status" value="1"/>
</dbReference>
<dbReference type="InterPro" id="IPR014590">
    <property type="entry name" value="UCP034300_MORN_rpt-cont"/>
</dbReference>
<dbReference type="PANTHER" id="PTHR23084:SF263">
    <property type="entry name" value="MORN REPEAT-CONTAINING PROTEIN 1"/>
    <property type="match status" value="1"/>
</dbReference>
<organism evidence="3 4">
    <name type="scientific">Streptococcus iners subsp. hyiners</name>
    <dbReference type="NCBI Taxonomy" id="3028083"/>
    <lineage>
        <taxon>Bacteria</taxon>
        <taxon>Bacillati</taxon>
        <taxon>Bacillota</taxon>
        <taxon>Bacilli</taxon>
        <taxon>Lactobacillales</taxon>
        <taxon>Streptococcaceae</taxon>
        <taxon>Streptococcus</taxon>
        <taxon>Streptococcus iners</taxon>
    </lineage>
</organism>
<dbReference type="SMART" id="SM00698">
    <property type="entry name" value="MORN"/>
    <property type="match status" value="2"/>
</dbReference>